<accession>A0A7J6SF51</accession>
<protein>
    <submittedName>
        <fullName evidence="1">Uncharacterized protein</fullName>
    </submittedName>
</protein>
<reference evidence="1 2" key="1">
    <citation type="submission" date="2020-04" db="EMBL/GenBank/DDBJ databases">
        <title>Perkinsus olseni comparative genomics.</title>
        <authorList>
            <person name="Bogema D.R."/>
        </authorList>
    </citation>
    <scope>NUCLEOTIDE SEQUENCE [LARGE SCALE GENOMIC DNA]</scope>
    <source>
        <strain evidence="1 2">ATCC PRA-207</strain>
    </source>
</reference>
<dbReference type="Proteomes" id="UP000553632">
    <property type="component" value="Unassembled WGS sequence"/>
</dbReference>
<comment type="caution">
    <text evidence="1">The sequence shown here is derived from an EMBL/GenBank/DDBJ whole genome shotgun (WGS) entry which is preliminary data.</text>
</comment>
<sequence>MCDLFHRESRSVEKTDIPTVATPDTRNLHTRRTGGTILPVKKPDDAVDYRGGFRINPKITPQRIQNVMIGERKLLLMLPLYPLLLLLLISRSEGLSSVDEDRQSSFRDTSDITTLVNTYGTMTCVVTPKGATLDDNEKLVLRFNEYQKSLKTESLQCYGKIRYEL</sequence>
<evidence type="ECO:0000313" key="2">
    <source>
        <dbReference type="Proteomes" id="UP000553632"/>
    </source>
</evidence>
<proteinExistence type="predicted"/>
<name>A0A7J6SF51_PEROL</name>
<dbReference type="AlphaFoldDB" id="A0A7J6SF51"/>
<keyword evidence="2" id="KW-1185">Reference proteome</keyword>
<dbReference type="EMBL" id="JABANO010018632">
    <property type="protein sequence ID" value="KAF4731498.1"/>
    <property type="molecule type" value="Genomic_DNA"/>
</dbReference>
<evidence type="ECO:0000313" key="1">
    <source>
        <dbReference type="EMBL" id="KAF4731498.1"/>
    </source>
</evidence>
<organism evidence="1 2">
    <name type="scientific">Perkinsus olseni</name>
    <name type="common">Perkinsus atlanticus</name>
    <dbReference type="NCBI Taxonomy" id="32597"/>
    <lineage>
        <taxon>Eukaryota</taxon>
        <taxon>Sar</taxon>
        <taxon>Alveolata</taxon>
        <taxon>Perkinsozoa</taxon>
        <taxon>Perkinsea</taxon>
        <taxon>Perkinsida</taxon>
        <taxon>Perkinsidae</taxon>
        <taxon>Perkinsus</taxon>
    </lineage>
</organism>
<gene>
    <name evidence="1" type="ORF">FOZ63_024761</name>
</gene>